<sequence>MQELINDFMKNFYGYGNLNGQYWFIGMEEGCGPDWDKDVKPRFEYWEARKRKQTEDLRDFHFSIGIRNHWEPIDGRPIKVQFTWKRLIETILAATGGIITSENIVDYQSKHLGTLDGNNCLLELLPLPSPNVREFGFKHLANEEFPFFASRAKYRKHIMQARIDAIRNLISDKKPRHIVLYGLTYERQWSDLVKNANWKTLDNFVKCCRISESHVWLVPHPAAHNIPRKLFEELGERMKKADHQPTICD</sequence>
<accession>A0A6I3XAZ9</accession>
<evidence type="ECO:0000313" key="2">
    <source>
        <dbReference type="Proteomes" id="UP000431684"/>
    </source>
</evidence>
<keyword evidence="2" id="KW-1185">Reference proteome</keyword>
<dbReference type="EMBL" id="WNWM01000002">
    <property type="protein sequence ID" value="MUI14094.1"/>
    <property type="molecule type" value="Genomic_DNA"/>
</dbReference>
<dbReference type="OrthoDB" id="2858884at2"/>
<comment type="caution">
    <text evidence="1">The sequence shown here is derived from an EMBL/GenBank/DDBJ whole genome shotgun (WGS) entry which is preliminary data.</text>
</comment>
<reference evidence="1 2" key="1">
    <citation type="submission" date="2019-11" db="EMBL/GenBank/DDBJ databases">
        <title>Draft Genome Sequences of Six Type Strains of the Genus Massilia.</title>
        <authorList>
            <person name="Miess H."/>
            <person name="Frediansyah A."/>
            <person name="Goeker M."/>
            <person name="Gross H."/>
        </authorList>
    </citation>
    <scope>NUCLEOTIDE SEQUENCE [LARGE SCALE GENOMIC DNA]</scope>
    <source>
        <strain evidence="1 2">DSM 17513</strain>
    </source>
</reference>
<organism evidence="1 2">
    <name type="scientific">Pseudoduganella dura</name>
    <dbReference type="NCBI Taxonomy" id="321982"/>
    <lineage>
        <taxon>Bacteria</taxon>
        <taxon>Pseudomonadati</taxon>
        <taxon>Pseudomonadota</taxon>
        <taxon>Betaproteobacteria</taxon>
        <taxon>Burkholderiales</taxon>
        <taxon>Oxalobacteraceae</taxon>
        <taxon>Telluria group</taxon>
        <taxon>Pseudoduganella</taxon>
    </lineage>
</organism>
<dbReference type="AlphaFoldDB" id="A0A6I3XAZ9"/>
<gene>
    <name evidence="1" type="ORF">GJV26_16755</name>
</gene>
<proteinExistence type="predicted"/>
<dbReference type="RefSeq" id="WP_155709825.1">
    <property type="nucleotide sequence ID" value="NZ_BMWU01000002.1"/>
</dbReference>
<dbReference type="Proteomes" id="UP000431684">
    <property type="component" value="Unassembled WGS sequence"/>
</dbReference>
<evidence type="ECO:0008006" key="3">
    <source>
        <dbReference type="Google" id="ProtNLM"/>
    </source>
</evidence>
<evidence type="ECO:0000313" key="1">
    <source>
        <dbReference type="EMBL" id="MUI14094.1"/>
    </source>
</evidence>
<name>A0A6I3XAZ9_9BURK</name>
<protein>
    <recommendedName>
        <fullName evidence="3">Uracil-DNA glycosylase-like domain-containing protein</fullName>
    </recommendedName>
</protein>